<proteinExistence type="predicted"/>
<dbReference type="PRINTS" id="PR00038">
    <property type="entry name" value="HTHLUXR"/>
</dbReference>
<dbReference type="InterPro" id="IPR039420">
    <property type="entry name" value="WalR-like"/>
</dbReference>
<dbReference type="PANTHER" id="PTHR43214:SF17">
    <property type="entry name" value="TRANSCRIPTIONAL REGULATORY PROTEIN RCSB"/>
    <property type="match status" value="1"/>
</dbReference>
<dbReference type="Proteomes" id="UP001164712">
    <property type="component" value="Chromosome"/>
</dbReference>
<dbReference type="InterPro" id="IPR036388">
    <property type="entry name" value="WH-like_DNA-bd_sf"/>
</dbReference>
<dbReference type="Gene3D" id="1.10.10.10">
    <property type="entry name" value="Winged helix-like DNA-binding domain superfamily/Winged helix DNA-binding domain"/>
    <property type="match status" value="1"/>
</dbReference>
<evidence type="ECO:0000256" key="1">
    <source>
        <dbReference type="ARBA" id="ARBA00023125"/>
    </source>
</evidence>
<protein>
    <submittedName>
        <fullName evidence="5">Response regulator transcription factor</fullName>
    </submittedName>
</protein>
<keyword evidence="1" id="KW-0238">DNA-binding</keyword>
<name>A0ABY7HMW0_9GAMM</name>
<sequence length="227" mass="24997">MSINIVVAEELQLVRKGICCLINKMVNLNTGSRSALPPHVVDTGSPGELVTLLAANRIDLLILGYSLNTQASGKPISTLDGYGLIKWLARKYPLLKIIVISPYKHSAIMRAILDMGAAGYITMNSCEKTLEQAIVAVMNNDIYVKNGLMKALFKGGDLSGKEMSLREMEVLRLLLKGLSFNDIAEQMNLSPKTVSAHKLRAMSKLEVHSDCELYCLLTQIRLFNPSF</sequence>
<evidence type="ECO:0000313" key="6">
    <source>
        <dbReference type="Proteomes" id="UP001164712"/>
    </source>
</evidence>
<keyword evidence="6" id="KW-1185">Reference proteome</keyword>
<dbReference type="InterPro" id="IPR001789">
    <property type="entry name" value="Sig_transdc_resp-reg_receiver"/>
</dbReference>
<reference evidence="5" key="1">
    <citation type="submission" date="2022-12" db="EMBL/GenBank/DDBJ databases">
        <title>Complete genome sequence of an Australian strain of Rouxiella badensis DAR84756 and resolution of the R. badensis DSM100043 and R. chamberiensis DSM28324 genomes.</title>
        <authorList>
            <person name="Paul S."/>
            <person name="Anderson P.J."/>
            <person name="Maynard G."/>
            <person name="Dyall-Smith M."/>
            <person name="Kudinha T."/>
        </authorList>
    </citation>
    <scope>NUCLEOTIDE SEQUENCE</scope>
    <source>
        <strain evidence="5">DSM 28324</strain>
    </source>
</reference>
<dbReference type="EMBL" id="CP114058">
    <property type="protein sequence ID" value="WAT00578.1"/>
    <property type="molecule type" value="Genomic_DNA"/>
</dbReference>
<dbReference type="SUPFAM" id="SSF52172">
    <property type="entry name" value="CheY-like"/>
    <property type="match status" value="1"/>
</dbReference>
<dbReference type="PROSITE" id="PS50043">
    <property type="entry name" value="HTH_LUXR_2"/>
    <property type="match status" value="1"/>
</dbReference>
<dbReference type="PROSITE" id="PS50110">
    <property type="entry name" value="RESPONSE_REGULATORY"/>
    <property type="match status" value="1"/>
</dbReference>
<evidence type="ECO:0000256" key="2">
    <source>
        <dbReference type="PROSITE-ProRule" id="PRU00169"/>
    </source>
</evidence>
<evidence type="ECO:0000313" key="5">
    <source>
        <dbReference type="EMBL" id="WAT00578.1"/>
    </source>
</evidence>
<dbReference type="InterPro" id="IPR011006">
    <property type="entry name" value="CheY-like_superfamily"/>
</dbReference>
<evidence type="ECO:0000259" key="3">
    <source>
        <dbReference type="PROSITE" id="PS50043"/>
    </source>
</evidence>
<dbReference type="PANTHER" id="PTHR43214">
    <property type="entry name" value="TWO-COMPONENT RESPONSE REGULATOR"/>
    <property type="match status" value="1"/>
</dbReference>
<dbReference type="RefSeq" id="WP_045049700.1">
    <property type="nucleotide sequence ID" value="NZ_CP114058.1"/>
</dbReference>
<dbReference type="Gene3D" id="3.40.50.2300">
    <property type="match status" value="1"/>
</dbReference>
<dbReference type="SUPFAM" id="SSF46894">
    <property type="entry name" value="C-terminal effector domain of the bipartite response regulators"/>
    <property type="match status" value="1"/>
</dbReference>
<dbReference type="Pfam" id="PF00196">
    <property type="entry name" value="GerE"/>
    <property type="match status" value="1"/>
</dbReference>
<comment type="caution">
    <text evidence="2">Lacks conserved residue(s) required for the propagation of feature annotation.</text>
</comment>
<gene>
    <name evidence="5" type="ORF">O1V66_17080</name>
</gene>
<feature type="domain" description="HTH luxR-type" evidence="3">
    <location>
        <begin position="157"/>
        <end position="221"/>
    </location>
</feature>
<dbReference type="InterPro" id="IPR016032">
    <property type="entry name" value="Sig_transdc_resp-reg_C-effctor"/>
</dbReference>
<organism evidence="5 6">
    <name type="scientific">Rouxiella chamberiensis</name>
    <dbReference type="NCBI Taxonomy" id="1513468"/>
    <lineage>
        <taxon>Bacteria</taxon>
        <taxon>Pseudomonadati</taxon>
        <taxon>Pseudomonadota</taxon>
        <taxon>Gammaproteobacteria</taxon>
        <taxon>Enterobacterales</taxon>
        <taxon>Yersiniaceae</taxon>
        <taxon>Rouxiella</taxon>
    </lineage>
</organism>
<dbReference type="InterPro" id="IPR000792">
    <property type="entry name" value="Tscrpt_reg_LuxR_C"/>
</dbReference>
<accession>A0ABY7HMW0</accession>
<dbReference type="SMART" id="SM00421">
    <property type="entry name" value="HTH_LUXR"/>
    <property type="match status" value="1"/>
</dbReference>
<evidence type="ECO:0000259" key="4">
    <source>
        <dbReference type="PROSITE" id="PS50110"/>
    </source>
</evidence>
<dbReference type="CDD" id="cd06170">
    <property type="entry name" value="LuxR_C_like"/>
    <property type="match status" value="1"/>
</dbReference>
<feature type="domain" description="Response regulatory" evidence="4">
    <location>
        <begin position="4"/>
        <end position="138"/>
    </location>
</feature>